<dbReference type="SUPFAM" id="SSF51621">
    <property type="entry name" value="Phosphoenolpyruvate/pyruvate domain"/>
    <property type="match status" value="1"/>
</dbReference>
<dbReference type="InterPro" id="IPR005000">
    <property type="entry name" value="Aldolase/citrate-lyase_domain"/>
</dbReference>
<accession>A0A0S7Y758</accession>
<dbReference type="EMBL" id="LIZX01000010">
    <property type="protein sequence ID" value="KPJ69932.1"/>
    <property type="molecule type" value="Genomic_DNA"/>
</dbReference>
<comment type="similarity">
    <text evidence="1">Belongs to the HpcH/HpaI aldolase family.</text>
</comment>
<evidence type="ECO:0000259" key="4">
    <source>
        <dbReference type="Pfam" id="PF03328"/>
    </source>
</evidence>
<dbReference type="AlphaFoldDB" id="A0A0S7Y758"/>
<sequence>MNGSFLNRLRKGDLLLGTILTLPSPEVAELLSRSGLDWLFVDMEHTLLDVQHVQRILQAVGKEFPCLVRVPSMDEALIRKVLETGPSGIVVPHVNTPEEVEMILRWSKYPPEGTRSVGISRAQGYGLSLEDYMDRANETIVVVPQVEHIDAVNNIESIVRVPGLSAIFVGPYDLSGSMGKLGKVTDPEVQELIRKVKGACLKVGLVPGIFGVDAAAVKPYIDIGYSLIAIGLDTSYLLKAIQQTLSFLQREKGTS</sequence>
<dbReference type="GO" id="GO:0016832">
    <property type="term" value="F:aldehyde-lyase activity"/>
    <property type="evidence" value="ECO:0007669"/>
    <property type="project" value="TreeGrafter"/>
</dbReference>
<dbReference type="Proteomes" id="UP000051861">
    <property type="component" value="Unassembled WGS sequence"/>
</dbReference>
<proteinExistence type="inferred from homology"/>
<dbReference type="Gene3D" id="3.20.20.60">
    <property type="entry name" value="Phosphoenolpyruvate-binding domains"/>
    <property type="match status" value="1"/>
</dbReference>
<comment type="caution">
    <text evidence="5">The sequence shown here is derived from an EMBL/GenBank/DDBJ whole genome shotgun (WGS) entry which is preliminary data.</text>
</comment>
<dbReference type="InterPro" id="IPR050251">
    <property type="entry name" value="HpcH-HpaI_aldolase"/>
</dbReference>
<dbReference type="PANTHER" id="PTHR30502:SF0">
    <property type="entry name" value="PHOSPHOENOLPYRUVATE CARBOXYLASE FAMILY PROTEIN"/>
    <property type="match status" value="1"/>
</dbReference>
<evidence type="ECO:0000256" key="3">
    <source>
        <dbReference type="ARBA" id="ARBA00023239"/>
    </source>
</evidence>
<feature type="domain" description="HpcH/HpaI aldolase/citrate lyase" evidence="4">
    <location>
        <begin position="22"/>
        <end position="238"/>
    </location>
</feature>
<organism evidence="5 6">
    <name type="scientific">candidate division WOR-1 bacterium DG_54_3</name>
    <dbReference type="NCBI Taxonomy" id="1703775"/>
    <lineage>
        <taxon>Bacteria</taxon>
        <taxon>Bacillati</taxon>
        <taxon>Saganbacteria</taxon>
    </lineage>
</organism>
<evidence type="ECO:0000313" key="6">
    <source>
        <dbReference type="Proteomes" id="UP000051861"/>
    </source>
</evidence>
<evidence type="ECO:0000313" key="5">
    <source>
        <dbReference type="EMBL" id="KPJ69932.1"/>
    </source>
</evidence>
<keyword evidence="3" id="KW-0456">Lyase</keyword>
<dbReference type="InterPro" id="IPR040442">
    <property type="entry name" value="Pyrv_kinase-like_dom_sf"/>
</dbReference>
<dbReference type="GO" id="GO:0046872">
    <property type="term" value="F:metal ion binding"/>
    <property type="evidence" value="ECO:0007669"/>
    <property type="project" value="UniProtKB-KW"/>
</dbReference>
<evidence type="ECO:0000256" key="1">
    <source>
        <dbReference type="ARBA" id="ARBA00005568"/>
    </source>
</evidence>
<name>A0A0S7Y758_UNCSA</name>
<keyword evidence="2" id="KW-0479">Metal-binding</keyword>
<evidence type="ECO:0000256" key="2">
    <source>
        <dbReference type="ARBA" id="ARBA00022723"/>
    </source>
</evidence>
<dbReference type="GO" id="GO:0005737">
    <property type="term" value="C:cytoplasm"/>
    <property type="evidence" value="ECO:0007669"/>
    <property type="project" value="TreeGrafter"/>
</dbReference>
<dbReference type="Pfam" id="PF03328">
    <property type="entry name" value="HpcH_HpaI"/>
    <property type="match status" value="1"/>
</dbReference>
<dbReference type="InterPro" id="IPR015813">
    <property type="entry name" value="Pyrv/PenolPyrv_kinase-like_dom"/>
</dbReference>
<gene>
    <name evidence="5" type="ORF">AMJ44_01170</name>
</gene>
<protein>
    <submittedName>
        <fullName evidence="5">2,4-dihydroxyhept-2-ene-1,7-dioic acid aldolase</fullName>
    </submittedName>
</protein>
<dbReference type="PANTHER" id="PTHR30502">
    <property type="entry name" value="2-KETO-3-DEOXY-L-RHAMNONATE ALDOLASE"/>
    <property type="match status" value="1"/>
</dbReference>
<reference evidence="5 6" key="1">
    <citation type="journal article" date="2015" name="Microbiome">
        <title>Genomic resolution of linkages in carbon, nitrogen, and sulfur cycling among widespread estuary sediment bacteria.</title>
        <authorList>
            <person name="Baker B.J."/>
            <person name="Lazar C.S."/>
            <person name="Teske A.P."/>
            <person name="Dick G.J."/>
        </authorList>
    </citation>
    <scope>NUCLEOTIDE SEQUENCE [LARGE SCALE GENOMIC DNA]</scope>
    <source>
        <strain evidence="5">DG_54_3</strain>
    </source>
</reference>